<dbReference type="Proteomes" id="UP000050416">
    <property type="component" value="Unassembled WGS sequence"/>
</dbReference>
<comment type="caution">
    <text evidence="1">The sequence shown here is derived from an EMBL/GenBank/DDBJ whole genome shotgun (WGS) entry which is preliminary data.</text>
</comment>
<sequence>MNTQSSIRSYVIDLADQLGIRYQATPEDALADIATRLAGDEVVTDEIEDLIVALKRAGAINGDEMVSLLSRYLAEKRQNGCSGLPDNDALPGNVLK</sequence>
<name>A0A0N8KK07_9GAMM</name>
<accession>A0A0N8KK07</accession>
<dbReference type="EMBL" id="LJZQ01000043">
    <property type="protein sequence ID" value="KPQ26810.1"/>
    <property type="molecule type" value="Genomic_DNA"/>
</dbReference>
<dbReference type="PATRIC" id="fig|1305731.5.peg.2433"/>
<evidence type="ECO:0000313" key="2">
    <source>
        <dbReference type="Proteomes" id="UP000050416"/>
    </source>
</evidence>
<organism evidence="1 2">
    <name type="scientific">Marinobacter excellens HL-55</name>
    <dbReference type="NCBI Taxonomy" id="1305731"/>
    <lineage>
        <taxon>Bacteria</taxon>
        <taxon>Pseudomonadati</taxon>
        <taxon>Pseudomonadota</taxon>
        <taxon>Gammaproteobacteria</taxon>
        <taxon>Pseudomonadales</taxon>
        <taxon>Marinobacteraceae</taxon>
        <taxon>Marinobacter</taxon>
    </lineage>
</organism>
<protein>
    <submittedName>
        <fullName evidence="1">Uncharacterized protein</fullName>
    </submittedName>
</protein>
<dbReference type="AlphaFoldDB" id="A0A0N8KK07"/>
<evidence type="ECO:0000313" key="1">
    <source>
        <dbReference type="EMBL" id="KPQ26810.1"/>
    </source>
</evidence>
<gene>
    <name evidence="1" type="ORF">HLUCCX14_17340</name>
</gene>
<proteinExistence type="predicted"/>
<reference evidence="1 2" key="1">
    <citation type="submission" date="2015-09" db="EMBL/GenBank/DDBJ databases">
        <title>Identification and resolution of microdiversity through metagenomic sequencing of parallel consortia.</title>
        <authorList>
            <person name="Nelson W.C."/>
            <person name="Romine M.F."/>
            <person name="Lindemann S.R."/>
        </authorList>
    </citation>
    <scope>NUCLEOTIDE SEQUENCE [LARGE SCALE GENOMIC DNA]</scope>
    <source>
        <strain evidence="1">HL-55</strain>
    </source>
</reference>